<sequence length="94" mass="10298">MTTSEVAKVYDTVLSIPGMNEAVKIDVKVNRKTVLLLNSVIERGLTAKDAEQSQGLLEVIPKETIDEIKAFGEECLNKAGLKELSEKMKGLHAK</sequence>
<dbReference type="Proteomes" id="UP000199072">
    <property type="component" value="Unassembled WGS sequence"/>
</dbReference>
<accession>A0A1G7IKW6</accession>
<evidence type="ECO:0000313" key="1">
    <source>
        <dbReference type="EMBL" id="SDF13341.1"/>
    </source>
</evidence>
<dbReference type="EMBL" id="FNAI01000013">
    <property type="protein sequence ID" value="SDF13341.1"/>
    <property type="molecule type" value="Genomic_DNA"/>
</dbReference>
<gene>
    <name evidence="1" type="ORF">SAMN05216464_11371</name>
</gene>
<organism evidence="1 2">
    <name type="scientific">Mucilaginibacter pineti</name>
    <dbReference type="NCBI Taxonomy" id="1391627"/>
    <lineage>
        <taxon>Bacteria</taxon>
        <taxon>Pseudomonadati</taxon>
        <taxon>Bacteroidota</taxon>
        <taxon>Sphingobacteriia</taxon>
        <taxon>Sphingobacteriales</taxon>
        <taxon>Sphingobacteriaceae</taxon>
        <taxon>Mucilaginibacter</taxon>
    </lineage>
</organism>
<reference evidence="1 2" key="1">
    <citation type="submission" date="2016-10" db="EMBL/GenBank/DDBJ databases">
        <authorList>
            <person name="de Groot N.N."/>
        </authorList>
    </citation>
    <scope>NUCLEOTIDE SEQUENCE [LARGE SCALE GENOMIC DNA]</scope>
    <source>
        <strain evidence="1 2">47C3B</strain>
    </source>
</reference>
<proteinExistence type="predicted"/>
<protein>
    <submittedName>
        <fullName evidence="1">Uncharacterized protein</fullName>
    </submittedName>
</protein>
<name>A0A1G7IKW6_9SPHI</name>
<evidence type="ECO:0000313" key="2">
    <source>
        <dbReference type="Proteomes" id="UP000199072"/>
    </source>
</evidence>
<dbReference type="OrthoDB" id="798544at2"/>
<dbReference type="RefSeq" id="WP_091153173.1">
    <property type="nucleotide sequence ID" value="NZ_FNAI01000013.1"/>
</dbReference>
<keyword evidence="2" id="KW-1185">Reference proteome</keyword>
<dbReference type="AlphaFoldDB" id="A0A1G7IKW6"/>